<proteinExistence type="predicted"/>
<evidence type="ECO:0000313" key="2">
    <source>
        <dbReference type="EMBL" id="GFG37108.1"/>
    </source>
</evidence>
<sequence>MLQSLQTVLMSIEERLRALDTLYSPRFIPRWEVNIEQQSRRMETIESRLGRLETLLQLRLDKLSETVSARQLKEELSNDQINRKLDSTYERLNHRMSYLEARLDVSVAKIQSTIDTGIGRMERLETTAAGRQSDIEAELADTGTGIEEIKKHLMAFEQQHNRSLVTIIENGKHMAREMDNLTTLVEDLHVEFNKTQAVTEQSDGERTDHQEELKKNIDLLADKVISSIDRNANNFMTKVNNMYNDVWRRTQVLEGIVKDSMSLSNATRRELQEGIRTVAVQIGRRGLLQSDRDRQEGPMDIALDTLGVVQRRLNELGRKFDSSFQMLMLAQNLFLESCHRIQLDEPQLESKLTKVLGRILDAITNRSMNTDRQIQTLQEVFKSHGSQLTRILNQASTTTQQASEQNKLLHLSIAGVKEQLLESNRYIEEAISDIKEEDATNTERLLNIAASLQELQESIGEVPINNATAKQDKYDTADCPDSEQLAVEIFAQLKRRGVIVNHETTKEHTNPETETEKDTDTEVDKNDAYGAEELFGEETNEETERNTDNSQAETKLQILDSPKNKSEEENIQNEMLREGIHHGSSTADTNVTSNSSSFQRHHRFDLQTNKNSTIEKAESIKPAQVAIQIIPHNINLQMGENSDRQVLERDWNNIVAIIDSSDSTVTQQEPQATFAIIHAISSNDKSKINVTQINMDNDDKHLQTNVNATLHGELHYINRTFAYNLSENSDETHITEVYSSEDTAARNNEEMKSNYHYSDATQVPLTPALSPLITKPHKGEHSLTNQRSSSDVANVSGNTFLISHSRFNSSSNSQIFNISEQEHILPNTTNVTHVSKWNPNNTEAASDVQAPSALTGLTELYTHEGKINLTLQDFWRDLMEKNNNNYTSVINDFITFSQNNSENEDTALDKHKPSALLNAYTIQNLLSTLSDTERNSYNAQRQQYLIKLHELATELLSRKDGPALDTADHFKFANTTDDSREATAKEGNNN</sequence>
<organism evidence="2 3">
    <name type="scientific">Coptotermes formosanus</name>
    <name type="common">Formosan subterranean termite</name>
    <dbReference type="NCBI Taxonomy" id="36987"/>
    <lineage>
        <taxon>Eukaryota</taxon>
        <taxon>Metazoa</taxon>
        <taxon>Ecdysozoa</taxon>
        <taxon>Arthropoda</taxon>
        <taxon>Hexapoda</taxon>
        <taxon>Insecta</taxon>
        <taxon>Pterygota</taxon>
        <taxon>Neoptera</taxon>
        <taxon>Polyneoptera</taxon>
        <taxon>Dictyoptera</taxon>
        <taxon>Blattodea</taxon>
        <taxon>Blattoidea</taxon>
        <taxon>Termitoidae</taxon>
        <taxon>Rhinotermitidae</taxon>
        <taxon>Coptotermes</taxon>
    </lineage>
</organism>
<name>A0A6L2Q2R1_COPFO</name>
<feature type="region of interest" description="Disordered" evidence="1">
    <location>
        <begin position="501"/>
        <end position="569"/>
    </location>
</feature>
<evidence type="ECO:0000313" key="3">
    <source>
        <dbReference type="Proteomes" id="UP000502823"/>
    </source>
</evidence>
<comment type="caution">
    <text evidence="2">The sequence shown here is derived from an EMBL/GenBank/DDBJ whole genome shotgun (WGS) entry which is preliminary data.</text>
</comment>
<evidence type="ECO:0000256" key="1">
    <source>
        <dbReference type="SAM" id="MobiDB-lite"/>
    </source>
</evidence>
<protein>
    <submittedName>
        <fullName evidence="2">Uncharacterized protein</fullName>
    </submittedName>
</protein>
<dbReference type="EMBL" id="BLKM01009501">
    <property type="protein sequence ID" value="GFG37108.1"/>
    <property type="molecule type" value="Genomic_DNA"/>
</dbReference>
<feature type="compositionally biased region" description="Polar residues" evidence="1">
    <location>
        <begin position="583"/>
        <end position="598"/>
    </location>
</feature>
<reference evidence="3" key="1">
    <citation type="submission" date="2020-01" db="EMBL/GenBank/DDBJ databases">
        <title>Draft genome sequence of the Termite Coptotermes fromosanus.</title>
        <authorList>
            <person name="Itakura S."/>
            <person name="Yosikawa Y."/>
            <person name="Umezawa K."/>
        </authorList>
    </citation>
    <scope>NUCLEOTIDE SEQUENCE [LARGE SCALE GENOMIC DNA]</scope>
</reference>
<dbReference type="OrthoDB" id="6372889at2759"/>
<feature type="region of interest" description="Disordered" evidence="1">
    <location>
        <begin position="582"/>
        <end position="601"/>
    </location>
</feature>
<accession>A0A6L2Q2R1</accession>
<dbReference type="InParanoid" id="A0A6L2Q2R1"/>
<dbReference type="AlphaFoldDB" id="A0A6L2Q2R1"/>
<keyword evidence="3" id="KW-1185">Reference proteome</keyword>
<feature type="compositionally biased region" description="Basic and acidic residues" evidence="1">
    <location>
        <begin position="503"/>
        <end position="527"/>
    </location>
</feature>
<dbReference type="Proteomes" id="UP000502823">
    <property type="component" value="Unassembled WGS sequence"/>
</dbReference>
<gene>
    <name evidence="2" type="ORF">Cfor_05770</name>
</gene>